<evidence type="ECO:0000256" key="6">
    <source>
        <dbReference type="ARBA" id="ARBA00023136"/>
    </source>
</evidence>
<comment type="subcellular location">
    <subcellularLocation>
        <location evidence="1">Cell membrane</location>
        <topology evidence="1">Single-pass membrane protein</topology>
    </subcellularLocation>
    <subcellularLocation>
        <location evidence="7">Cell membrane</location>
        <topology evidence="7">Single-pass type II membrane protein</topology>
    </subcellularLocation>
</comment>
<keyword evidence="4 7" id="KW-0812">Transmembrane</keyword>
<proteinExistence type="inferred from homology"/>
<evidence type="ECO:0000256" key="3">
    <source>
        <dbReference type="ARBA" id="ARBA00022475"/>
    </source>
</evidence>
<dbReference type="PANTHER" id="PTHR30558:SF7">
    <property type="entry name" value="TOL-PAL SYSTEM PROTEIN TOLR"/>
    <property type="match status" value="1"/>
</dbReference>
<accession>A0A1V5MIT3</accession>
<evidence type="ECO:0000256" key="5">
    <source>
        <dbReference type="ARBA" id="ARBA00022989"/>
    </source>
</evidence>
<reference evidence="9" key="1">
    <citation type="submission" date="2017-02" db="EMBL/GenBank/DDBJ databases">
        <title>Delving into the versatile metabolic prowess of the omnipresent phylum Bacteroidetes.</title>
        <authorList>
            <person name="Nobu M.K."/>
            <person name="Mei R."/>
            <person name="Narihiro T."/>
            <person name="Kuroda K."/>
            <person name="Liu W.-T."/>
        </authorList>
    </citation>
    <scope>NUCLEOTIDE SEQUENCE</scope>
    <source>
        <strain evidence="9">ADurb.Bin417</strain>
    </source>
</reference>
<evidence type="ECO:0000313" key="9">
    <source>
        <dbReference type="EMBL" id="OPZ93002.1"/>
    </source>
</evidence>
<evidence type="ECO:0000256" key="7">
    <source>
        <dbReference type="RuleBase" id="RU003879"/>
    </source>
</evidence>
<gene>
    <name evidence="9" type="primary">exbD_2</name>
    <name evidence="9" type="ORF">BWY73_00526</name>
</gene>
<evidence type="ECO:0000256" key="8">
    <source>
        <dbReference type="SAM" id="Phobius"/>
    </source>
</evidence>
<evidence type="ECO:0000256" key="1">
    <source>
        <dbReference type="ARBA" id="ARBA00004162"/>
    </source>
</evidence>
<dbReference type="Proteomes" id="UP000485484">
    <property type="component" value="Unassembled WGS sequence"/>
</dbReference>
<dbReference type="AlphaFoldDB" id="A0A1V5MIT3"/>
<dbReference type="Pfam" id="PF02472">
    <property type="entry name" value="ExbD"/>
    <property type="match status" value="1"/>
</dbReference>
<dbReference type="PANTHER" id="PTHR30558">
    <property type="entry name" value="EXBD MEMBRANE COMPONENT OF PMF-DRIVEN MACROMOLECULE IMPORT SYSTEM"/>
    <property type="match status" value="1"/>
</dbReference>
<keyword evidence="7" id="KW-0813">Transport</keyword>
<comment type="similarity">
    <text evidence="2 7">Belongs to the ExbD/TolR family.</text>
</comment>
<evidence type="ECO:0000256" key="4">
    <source>
        <dbReference type="ARBA" id="ARBA00022692"/>
    </source>
</evidence>
<keyword evidence="7" id="KW-0653">Protein transport</keyword>
<sequence length="139" mass="15060">MKRLKVAPPLVDQINITPMLDTAMTLLLIFVIISPIIGRGIAVKIPEARGEKLPVTSTVVLTMDRSGRVFLGSKPVNPIFLPVDLQNLKLASPDLKVIIQADRDVRYQNVASLLDLVRQAGISSVGLATRPPGGSEDRK</sequence>
<dbReference type="GO" id="GO:0005886">
    <property type="term" value="C:plasma membrane"/>
    <property type="evidence" value="ECO:0007669"/>
    <property type="project" value="UniProtKB-SubCell"/>
</dbReference>
<evidence type="ECO:0000256" key="2">
    <source>
        <dbReference type="ARBA" id="ARBA00005811"/>
    </source>
</evidence>
<dbReference type="Gene3D" id="3.30.420.270">
    <property type="match status" value="1"/>
</dbReference>
<dbReference type="InterPro" id="IPR003400">
    <property type="entry name" value="ExbD"/>
</dbReference>
<protein>
    <submittedName>
        <fullName evidence="9">Biopolymer transport protein ExbD</fullName>
    </submittedName>
</protein>
<comment type="caution">
    <text evidence="9">The sequence shown here is derived from an EMBL/GenBank/DDBJ whole genome shotgun (WGS) entry which is preliminary data.</text>
</comment>
<name>A0A1V5MIT3_UNCT6</name>
<dbReference type="GO" id="GO:0022857">
    <property type="term" value="F:transmembrane transporter activity"/>
    <property type="evidence" value="ECO:0007669"/>
    <property type="project" value="InterPro"/>
</dbReference>
<keyword evidence="6 8" id="KW-0472">Membrane</keyword>
<feature type="transmembrane region" description="Helical" evidence="8">
    <location>
        <begin position="20"/>
        <end position="42"/>
    </location>
</feature>
<dbReference type="EMBL" id="MWAK01000051">
    <property type="protein sequence ID" value="OPZ93002.1"/>
    <property type="molecule type" value="Genomic_DNA"/>
</dbReference>
<organism evidence="9">
    <name type="scientific">candidate division TA06 bacterium ADurb.Bin417</name>
    <dbReference type="NCBI Taxonomy" id="1852828"/>
    <lineage>
        <taxon>Bacteria</taxon>
        <taxon>Bacteria division TA06</taxon>
    </lineage>
</organism>
<dbReference type="GO" id="GO:0015031">
    <property type="term" value="P:protein transport"/>
    <property type="evidence" value="ECO:0007669"/>
    <property type="project" value="UniProtKB-KW"/>
</dbReference>
<keyword evidence="3" id="KW-1003">Cell membrane</keyword>
<keyword evidence="5 8" id="KW-1133">Transmembrane helix</keyword>